<dbReference type="GO" id="GO:0005975">
    <property type="term" value="P:carbohydrate metabolic process"/>
    <property type="evidence" value="ECO:0007669"/>
    <property type="project" value="InterPro"/>
</dbReference>
<keyword evidence="2 3" id="KW-0808">Transferase</keyword>
<sequence>MFQYMFCHVLAKRIPGGYVCNADLPEWSIASVRPPLLWKYRLLRVDGYHRYDLDGITAAFRDKRARSIRFKGFAQRLGYYDRDEVSKLFDGSAVDAPTYGDDFLVINVRAGDILDGFHRNYCPMPFGFFETLIKDSGRKPVFVGQTHDDNDYCRRLRQRFPDAAFAPKASPLTDFETLRRASHLVAGVSSFSWLAGWLSSARTISLPVAGIFDPRVRPDIDLLPLDDPRYRFHQFDMGDWTGSAEQLAAFYGDAIPFRQVEPWAAADGAVKGLR</sequence>
<organism evidence="3 4">
    <name type="scientific">Mesorhizobium neociceri</name>
    <dbReference type="NCBI Taxonomy" id="1307853"/>
    <lineage>
        <taxon>Bacteria</taxon>
        <taxon>Pseudomonadati</taxon>
        <taxon>Pseudomonadota</taxon>
        <taxon>Alphaproteobacteria</taxon>
        <taxon>Hyphomicrobiales</taxon>
        <taxon>Phyllobacteriaceae</taxon>
        <taxon>Mesorhizobium</taxon>
    </lineage>
</organism>
<dbReference type="RefSeq" id="WP_181059418.1">
    <property type="nucleotide sequence ID" value="NZ_JACDTY010000010.1"/>
</dbReference>
<dbReference type="Proteomes" id="UP000558284">
    <property type="component" value="Unassembled WGS sequence"/>
</dbReference>
<name>A0A838B8W8_9HYPH</name>
<dbReference type="Pfam" id="PF01531">
    <property type="entry name" value="Glyco_transf_11"/>
    <property type="match status" value="1"/>
</dbReference>
<evidence type="ECO:0000313" key="3">
    <source>
        <dbReference type="EMBL" id="MBA1142527.1"/>
    </source>
</evidence>
<evidence type="ECO:0000313" key="4">
    <source>
        <dbReference type="Proteomes" id="UP000558284"/>
    </source>
</evidence>
<proteinExistence type="predicted"/>
<reference evidence="3 4" key="1">
    <citation type="submission" date="2020-07" db="EMBL/GenBank/DDBJ databases">
        <title>Definition of the novel symbiovar canariense within Mesorhizobium novociceri, a new species of genus Mesorhizobium nodulating Cicer canariense in the Caldera de Taburiente National Park (La Palma, Canary Islands).</title>
        <authorList>
            <person name="Leon-Barrios M."/>
            <person name="Perez-Yepez J."/>
            <person name="Flores-Felix J.D."/>
            <person name="Ramirez-Baena M.H."/>
            <person name="Pulido-Suarez L."/>
            <person name="Igual J.M."/>
            <person name="Velazquez E."/>
            <person name="Peix A."/>
        </authorList>
    </citation>
    <scope>NUCLEOTIDE SEQUENCE [LARGE SCALE GENOMIC DNA]</scope>
    <source>
        <strain evidence="3 4">CCANP35</strain>
    </source>
</reference>
<dbReference type="GO" id="GO:0016020">
    <property type="term" value="C:membrane"/>
    <property type="evidence" value="ECO:0007669"/>
    <property type="project" value="InterPro"/>
</dbReference>
<protein>
    <submittedName>
        <fullName evidence="3">Alpha-1,2-fucosyltransferase</fullName>
    </submittedName>
</protein>
<gene>
    <name evidence="3" type="ORF">H0241_20100</name>
</gene>
<keyword evidence="1 3" id="KW-0328">Glycosyltransferase</keyword>
<evidence type="ECO:0000256" key="1">
    <source>
        <dbReference type="ARBA" id="ARBA00022676"/>
    </source>
</evidence>
<accession>A0A838B8W8</accession>
<dbReference type="InterPro" id="IPR002516">
    <property type="entry name" value="Glyco_trans_11"/>
</dbReference>
<comment type="caution">
    <text evidence="3">The sequence shown here is derived from an EMBL/GenBank/DDBJ whole genome shotgun (WGS) entry which is preliminary data.</text>
</comment>
<keyword evidence="4" id="KW-1185">Reference proteome</keyword>
<dbReference type="EMBL" id="JACDTY010000010">
    <property type="protein sequence ID" value="MBA1142527.1"/>
    <property type="molecule type" value="Genomic_DNA"/>
</dbReference>
<evidence type="ECO:0000256" key="2">
    <source>
        <dbReference type="ARBA" id="ARBA00022679"/>
    </source>
</evidence>
<dbReference type="GO" id="GO:0008107">
    <property type="term" value="F:galactoside 2-alpha-L-fucosyltransferase activity"/>
    <property type="evidence" value="ECO:0007669"/>
    <property type="project" value="InterPro"/>
</dbReference>
<dbReference type="AlphaFoldDB" id="A0A838B8W8"/>